<gene>
    <name evidence="1" type="ORF">DSO57_1007596</name>
</gene>
<dbReference type="Proteomes" id="UP001165960">
    <property type="component" value="Unassembled WGS sequence"/>
</dbReference>
<comment type="caution">
    <text evidence="1">The sequence shown here is derived from an EMBL/GenBank/DDBJ whole genome shotgun (WGS) entry which is preliminary data.</text>
</comment>
<organism evidence="1 2">
    <name type="scientific">Entomophthora muscae</name>
    <dbReference type="NCBI Taxonomy" id="34485"/>
    <lineage>
        <taxon>Eukaryota</taxon>
        <taxon>Fungi</taxon>
        <taxon>Fungi incertae sedis</taxon>
        <taxon>Zoopagomycota</taxon>
        <taxon>Entomophthoromycotina</taxon>
        <taxon>Entomophthoromycetes</taxon>
        <taxon>Entomophthorales</taxon>
        <taxon>Entomophthoraceae</taxon>
        <taxon>Entomophthora</taxon>
    </lineage>
</organism>
<reference evidence="1" key="1">
    <citation type="submission" date="2022-04" db="EMBL/GenBank/DDBJ databases">
        <title>Genome of the entomopathogenic fungus Entomophthora muscae.</title>
        <authorList>
            <person name="Elya C."/>
            <person name="Lovett B.R."/>
            <person name="Lee E."/>
            <person name="Macias A.M."/>
            <person name="Hajek A.E."/>
            <person name="De Bivort B.L."/>
            <person name="Kasson M.T."/>
            <person name="De Fine Licht H.H."/>
            <person name="Stajich J.E."/>
        </authorList>
    </citation>
    <scope>NUCLEOTIDE SEQUENCE</scope>
    <source>
        <strain evidence="1">Berkeley</strain>
    </source>
</reference>
<protein>
    <submittedName>
        <fullName evidence="1">Uncharacterized protein</fullName>
    </submittedName>
</protein>
<accession>A0ACC2RYL2</accession>
<evidence type="ECO:0000313" key="1">
    <source>
        <dbReference type="EMBL" id="KAJ9055105.1"/>
    </source>
</evidence>
<name>A0ACC2RYL2_9FUNG</name>
<proteinExistence type="predicted"/>
<keyword evidence="2" id="KW-1185">Reference proteome</keyword>
<evidence type="ECO:0000313" key="2">
    <source>
        <dbReference type="Proteomes" id="UP001165960"/>
    </source>
</evidence>
<sequence length="115" mass="12642">MSTHAQDQTSGNTVLVNSPTEASKEKEAVFRSPQDFFPCKIQRRGNLGGAQDKIPSLIQFSEILISPKVDDFEQKLQVLELAIEEANVVFGEPYKAQDSEQLTDSEDTLAGSAIQ</sequence>
<dbReference type="EMBL" id="QTSX02006412">
    <property type="protein sequence ID" value="KAJ9055105.1"/>
    <property type="molecule type" value="Genomic_DNA"/>
</dbReference>